<feature type="compositionally biased region" description="Basic and acidic residues" evidence="7">
    <location>
        <begin position="744"/>
        <end position="753"/>
    </location>
</feature>
<feature type="compositionally biased region" description="Basic and acidic residues" evidence="7">
    <location>
        <begin position="724"/>
        <end position="735"/>
    </location>
</feature>
<comment type="cofactor">
    <cofactor evidence="1">
        <name>Ca(2+)</name>
        <dbReference type="ChEBI" id="CHEBI:29108"/>
    </cofactor>
</comment>
<dbReference type="InterPro" id="IPR011992">
    <property type="entry name" value="EF-hand-dom_pair"/>
</dbReference>
<accession>A0A517NWQ9</accession>
<evidence type="ECO:0000256" key="8">
    <source>
        <dbReference type="SAM" id="Phobius"/>
    </source>
</evidence>
<keyword evidence="6" id="KW-0106">Calcium</keyword>
<dbReference type="InterPro" id="IPR018247">
    <property type="entry name" value="EF_Hand_1_Ca_BS"/>
</dbReference>
<dbReference type="CDD" id="cd16144">
    <property type="entry name" value="ARS_like"/>
    <property type="match status" value="1"/>
</dbReference>
<dbReference type="PANTHER" id="PTHR42693:SF42">
    <property type="entry name" value="ARYLSULFATASE G"/>
    <property type="match status" value="1"/>
</dbReference>
<dbReference type="PROSITE" id="PS00149">
    <property type="entry name" value="SULFATASE_2"/>
    <property type="match status" value="1"/>
</dbReference>
<evidence type="ECO:0000313" key="10">
    <source>
        <dbReference type="EMBL" id="QDT11559.1"/>
    </source>
</evidence>
<gene>
    <name evidence="10" type="primary">atsA_53</name>
    <name evidence="10" type="ORF">K239x_35580</name>
</gene>
<dbReference type="InterPro" id="IPR050738">
    <property type="entry name" value="Sulfatase"/>
</dbReference>
<keyword evidence="8" id="KW-1133">Transmembrane helix</keyword>
<dbReference type="PANTHER" id="PTHR42693">
    <property type="entry name" value="ARYLSULFATASE FAMILY MEMBER"/>
    <property type="match status" value="1"/>
</dbReference>
<dbReference type="EC" id="3.1.6.1" evidence="10"/>
<dbReference type="Proteomes" id="UP000319817">
    <property type="component" value="Chromosome"/>
</dbReference>
<evidence type="ECO:0000313" key="11">
    <source>
        <dbReference type="Proteomes" id="UP000319817"/>
    </source>
</evidence>
<evidence type="ECO:0000256" key="4">
    <source>
        <dbReference type="ARBA" id="ARBA00022729"/>
    </source>
</evidence>
<dbReference type="GO" id="GO:0004065">
    <property type="term" value="F:arylsulfatase activity"/>
    <property type="evidence" value="ECO:0007669"/>
    <property type="project" value="UniProtKB-EC"/>
</dbReference>
<reference evidence="10 11" key="1">
    <citation type="submission" date="2019-02" db="EMBL/GenBank/DDBJ databases">
        <title>Deep-cultivation of Planctomycetes and their phenomic and genomic characterization uncovers novel biology.</title>
        <authorList>
            <person name="Wiegand S."/>
            <person name="Jogler M."/>
            <person name="Boedeker C."/>
            <person name="Pinto D."/>
            <person name="Vollmers J."/>
            <person name="Rivas-Marin E."/>
            <person name="Kohn T."/>
            <person name="Peeters S.H."/>
            <person name="Heuer A."/>
            <person name="Rast P."/>
            <person name="Oberbeckmann S."/>
            <person name="Bunk B."/>
            <person name="Jeske O."/>
            <person name="Meyerdierks A."/>
            <person name="Storesund J.E."/>
            <person name="Kallscheuer N."/>
            <person name="Luecker S."/>
            <person name="Lage O.M."/>
            <person name="Pohl T."/>
            <person name="Merkel B.J."/>
            <person name="Hornburger P."/>
            <person name="Mueller R.-W."/>
            <person name="Bruemmer F."/>
            <person name="Labrenz M."/>
            <person name="Spormann A.M."/>
            <person name="Op den Camp H."/>
            <person name="Overmann J."/>
            <person name="Amann R."/>
            <person name="Jetten M.S.M."/>
            <person name="Mascher T."/>
            <person name="Medema M.H."/>
            <person name="Devos D.P."/>
            <person name="Kaster A.-K."/>
            <person name="Ovreas L."/>
            <person name="Rohde M."/>
            <person name="Galperin M.Y."/>
            <person name="Jogler C."/>
        </authorList>
    </citation>
    <scope>NUCLEOTIDE SEQUENCE [LARGE SCALE GENOMIC DNA]</scope>
    <source>
        <strain evidence="10 11">K23_9</strain>
    </source>
</reference>
<sequence length="762" mass="84929">MQALLNAFRSTPSPAPNKRLEKVCHLLNFYNRMKMFAPKSIAFFVASSLALMVGITAVPLNAGPPKPNVVLILTDDLGWQDVKCYDVDDPSPMETPNIDALAERGVMFWQAYSPAPTCAPSRCAIMSGNHPARAQKTHVVGGAPPSARNSHARMMDPWYSGRIPKDEMTLAKALKQNGYVTGHAGKWHMAIDHNAFPQPKDVGFDSTQSNRGAHSRMKDRLSGFATNSADDPFRLDADGFPHHQKSEDAFTFLRQNKDKPFFLYYATWLVHSPIHTRSKALLDKYVKRLGVDPRHPNTKETPGQLNPFYCAMVEMLDHYVGGVFDYLDQTEDPRWPGHMLSENTYVIFTSDNGGMEGGPQERYTDNNPLDRGKISAKEGGTRVPLIIAGPGIAKGQQTDVMANGLDFYPTILSLTGSATPRDKHLDGCDLAPLLLGDPTDPTLVKDPGGAVRDTMTWHFPHGVALESTIRKGDYKLIRNYDHVANAGTPELELFQLYETKGDQQSRVDIEEAKNLASKMPERTESMNRELTRRLTEMNASYPSYNPDCKEELPGKHAVCTVLSHQKTGNKVAFTYRENGAKVLRADLLYTLNGGDRYEEWFRKPAALTPGMKASADLPDGTTHYLINLIDENNFLRSYPTINGKEKGSASALSVTGDAEMKSKTTTMPPTKRRVSPSDKDTNQDGTISRTEYVSHFMAGFKRKDKNKDGMLGPTEHAHPSFATADRDKNDQLTRKEFQSIFERQFTRQDKDESGFLSQDELN</sequence>
<proteinExistence type="inferred from homology"/>
<dbReference type="SUPFAM" id="SSF53649">
    <property type="entry name" value="Alkaline phosphatase-like"/>
    <property type="match status" value="1"/>
</dbReference>
<evidence type="ECO:0000256" key="7">
    <source>
        <dbReference type="SAM" id="MobiDB-lite"/>
    </source>
</evidence>
<feature type="transmembrane region" description="Helical" evidence="8">
    <location>
        <begin position="41"/>
        <end position="60"/>
    </location>
</feature>
<keyword evidence="11" id="KW-1185">Reference proteome</keyword>
<dbReference type="Gene3D" id="1.10.238.10">
    <property type="entry name" value="EF-hand"/>
    <property type="match status" value="1"/>
</dbReference>
<keyword evidence="3" id="KW-0479">Metal-binding</keyword>
<dbReference type="PROSITE" id="PS00018">
    <property type="entry name" value="EF_HAND_1"/>
    <property type="match status" value="2"/>
</dbReference>
<evidence type="ECO:0000256" key="6">
    <source>
        <dbReference type="ARBA" id="ARBA00022837"/>
    </source>
</evidence>
<dbReference type="InterPro" id="IPR017850">
    <property type="entry name" value="Alkaline_phosphatase_core_sf"/>
</dbReference>
<keyword evidence="4" id="KW-0732">Signal</keyword>
<dbReference type="PROSITE" id="PS50222">
    <property type="entry name" value="EF_HAND_2"/>
    <property type="match status" value="1"/>
</dbReference>
<dbReference type="InterPro" id="IPR000917">
    <property type="entry name" value="Sulfatase_N"/>
</dbReference>
<feature type="domain" description="EF-hand" evidence="9">
    <location>
        <begin position="736"/>
        <end position="762"/>
    </location>
</feature>
<comment type="similarity">
    <text evidence="2">Belongs to the sulfatase family.</text>
</comment>
<evidence type="ECO:0000256" key="3">
    <source>
        <dbReference type="ARBA" id="ARBA00022723"/>
    </source>
</evidence>
<feature type="region of interest" description="Disordered" evidence="7">
    <location>
        <begin position="703"/>
        <end position="735"/>
    </location>
</feature>
<dbReference type="Gene3D" id="3.40.720.10">
    <property type="entry name" value="Alkaline Phosphatase, subunit A"/>
    <property type="match status" value="1"/>
</dbReference>
<evidence type="ECO:0000256" key="5">
    <source>
        <dbReference type="ARBA" id="ARBA00022801"/>
    </source>
</evidence>
<feature type="region of interest" description="Disordered" evidence="7">
    <location>
        <begin position="743"/>
        <end position="762"/>
    </location>
</feature>
<dbReference type="InterPro" id="IPR002048">
    <property type="entry name" value="EF_hand_dom"/>
</dbReference>
<dbReference type="Pfam" id="PF00884">
    <property type="entry name" value="Sulfatase"/>
    <property type="match status" value="1"/>
</dbReference>
<feature type="region of interest" description="Disordered" evidence="7">
    <location>
        <begin position="645"/>
        <end position="687"/>
    </location>
</feature>
<keyword evidence="8" id="KW-0472">Membrane</keyword>
<protein>
    <submittedName>
        <fullName evidence="10">Arylsulfatase</fullName>
        <ecNumber evidence="10">3.1.6.1</ecNumber>
    </submittedName>
</protein>
<organism evidence="10 11">
    <name type="scientific">Stieleria marina</name>
    <dbReference type="NCBI Taxonomy" id="1930275"/>
    <lineage>
        <taxon>Bacteria</taxon>
        <taxon>Pseudomonadati</taxon>
        <taxon>Planctomycetota</taxon>
        <taxon>Planctomycetia</taxon>
        <taxon>Pirellulales</taxon>
        <taxon>Pirellulaceae</taxon>
        <taxon>Stieleria</taxon>
    </lineage>
</organism>
<dbReference type="AlphaFoldDB" id="A0A517NWQ9"/>
<keyword evidence="5 10" id="KW-0378">Hydrolase</keyword>
<dbReference type="EMBL" id="CP036526">
    <property type="protein sequence ID" value="QDT11559.1"/>
    <property type="molecule type" value="Genomic_DNA"/>
</dbReference>
<dbReference type="InterPro" id="IPR024607">
    <property type="entry name" value="Sulfatase_CS"/>
</dbReference>
<evidence type="ECO:0000256" key="2">
    <source>
        <dbReference type="ARBA" id="ARBA00008779"/>
    </source>
</evidence>
<keyword evidence="8" id="KW-0812">Transmembrane</keyword>
<evidence type="ECO:0000256" key="1">
    <source>
        <dbReference type="ARBA" id="ARBA00001913"/>
    </source>
</evidence>
<name>A0A517NWQ9_9BACT</name>
<dbReference type="SUPFAM" id="SSF47473">
    <property type="entry name" value="EF-hand"/>
    <property type="match status" value="1"/>
</dbReference>
<evidence type="ECO:0000259" key="9">
    <source>
        <dbReference type="PROSITE" id="PS50222"/>
    </source>
</evidence>
<dbReference type="GO" id="GO:0005509">
    <property type="term" value="F:calcium ion binding"/>
    <property type="evidence" value="ECO:0007669"/>
    <property type="project" value="InterPro"/>
</dbReference>